<gene>
    <name evidence="2" type="ORF">E1B25_02615</name>
</gene>
<comment type="caution">
    <text evidence="2">The sequence shown here is derived from an EMBL/GenBank/DDBJ whole genome shotgun (WGS) entry which is preliminary data.</text>
</comment>
<dbReference type="OrthoDB" id="7822309at2"/>
<accession>A0A4R5F174</accession>
<proteinExistence type="predicted"/>
<sequence length="337" mass="36616">MTALREYERLEASGLWRPTPEDQRREVIVSVGEATLTIADMNDRALAHWSLAAIERHNPGSFPAIYHPDGDPGETLELSVEEAAMIDAIERLRAAVTRARPRPGRLRLLGVTASVAAVLLVLLIWLPGAMLRHTVQVVPEIKRQEIGAALLGRIERVAGRACDTPETRPVLERLARRTGAKRLVVLRTGVSDTLHLPGSIILMNRSVIEASEDPAVAAGHILVERARTQQLDPLAEFLNHAGPMATFRLLTSGHVTQGALDRFAEQVLRAPRPALSDAQILAAFAKASVPSTPYAYARDITGESVLGLIEADPMAGRDLEPVMPDRDWVLLQGICGG</sequence>
<evidence type="ECO:0000313" key="2">
    <source>
        <dbReference type="EMBL" id="TDE41119.1"/>
    </source>
</evidence>
<reference evidence="2 3" key="1">
    <citation type="submission" date="2019-03" db="EMBL/GenBank/DDBJ databases">
        <authorList>
            <person name="Zhang S."/>
        </authorList>
    </citation>
    <scope>NUCLEOTIDE SEQUENCE [LARGE SCALE GENOMIC DNA]</scope>
    <source>
        <strain evidence="2 3">S4J41</strain>
    </source>
</reference>
<dbReference type="AlphaFoldDB" id="A0A4R5F174"/>
<evidence type="ECO:0000256" key="1">
    <source>
        <dbReference type="SAM" id="Phobius"/>
    </source>
</evidence>
<keyword evidence="1" id="KW-0472">Membrane</keyword>
<dbReference type="EMBL" id="SMFP01000001">
    <property type="protein sequence ID" value="TDE41119.1"/>
    <property type="molecule type" value="Genomic_DNA"/>
</dbReference>
<evidence type="ECO:0000313" key="3">
    <source>
        <dbReference type="Proteomes" id="UP000294662"/>
    </source>
</evidence>
<name>A0A4R5F174_9RHOB</name>
<dbReference type="RefSeq" id="WP_132827109.1">
    <property type="nucleotide sequence ID" value="NZ_SMFP01000001.1"/>
</dbReference>
<keyword evidence="1" id="KW-0812">Transmembrane</keyword>
<dbReference type="Proteomes" id="UP000294662">
    <property type="component" value="Unassembled WGS sequence"/>
</dbReference>
<keyword evidence="1" id="KW-1133">Transmembrane helix</keyword>
<keyword evidence="3" id="KW-1185">Reference proteome</keyword>
<evidence type="ECO:0008006" key="4">
    <source>
        <dbReference type="Google" id="ProtNLM"/>
    </source>
</evidence>
<feature type="transmembrane region" description="Helical" evidence="1">
    <location>
        <begin position="108"/>
        <end position="126"/>
    </location>
</feature>
<organism evidence="2 3">
    <name type="scientific">Antarcticimicrobium sediminis</name>
    <dbReference type="NCBI Taxonomy" id="2546227"/>
    <lineage>
        <taxon>Bacteria</taxon>
        <taxon>Pseudomonadati</taxon>
        <taxon>Pseudomonadota</taxon>
        <taxon>Alphaproteobacteria</taxon>
        <taxon>Rhodobacterales</taxon>
        <taxon>Paracoccaceae</taxon>
        <taxon>Antarcticimicrobium</taxon>
    </lineage>
</organism>
<protein>
    <recommendedName>
        <fullName evidence="4">Peptidase family M48</fullName>
    </recommendedName>
</protein>